<feature type="transmembrane region" description="Helical" evidence="1">
    <location>
        <begin position="15"/>
        <end position="38"/>
    </location>
</feature>
<evidence type="ECO:0000256" key="1">
    <source>
        <dbReference type="SAM" id="Phobius"/>
    </source>
</evidence>
<feature type="transmembrane region" description="Helical" evidence="1">
    <location>
        <begin position="77"/>
        <end position="100"/>
    </location>
</feature>
<evidence type="ECO:0000313" key="3">
    <source>
        <dbReference type="Proteomes" id="UP001217500"/>
    </source>
</evidence>
<name>A0AAF0BM22_9PROT</name>
<keyword evidence="1" id="KW-1133">Transmembrane helix</keyword>
<organism evidence="2 3">
    <name type="scientific">Gimibacter soli</name>
    <dbReference type="NCBI Taxonomy" id="3024400"/>
    <lineage>
        <taxon>Bacteria</taxon>
        <taxon>Pseudomonadati</taxon>
        <taxon>Pseudomonadota</taxon>
        <taxon>Alphaproteobacteria</taxon>
        <taxon>Kordiimonadales</taxon>
        <taxon>Temperatibacteraceae</taxon>
        <taxon>Gimibacter</taxon>
    </lineage>
</organism>
<dbReference type="KEGG" id="gso:PH603_03990"/>
<dbReference type="AlphaFoldDB" id="A0AAF0BM22"/>
<keyword evidence="1" id="KW-0812">Transmembrane</keyword>
<evidence type="ECO:0000313" key="2">
    <source>
        <dbReference type="EMBL" id="WCL54917.1"/>
    </source>
</evidence>
<feature type="transmembrane region" description="Helical" evidence="1">
    <location>
        <begin position="120"/>
        <end position="142"/>
    </location>
</feature>
<reference evidence="2" key="1">
    <citation type="submission" date="2023-01" db="EMBL/GenBank/DDBJ databases">
        <title>The genome sequence of Kordiimonadaceae bacterium 6D33.</title>
        <authorList>
            <person name="Liu Y."/>
        </authorList>
    </citation>
    <scope>NUCLEOTIDE SEQUENCE</scope>
    <source>
        <strain evidence="2">6D33</strain>
    </source>
</reference>
<dbReference type="Proteomes" id="UP001217500">
    <property type="component" value="Chromosome"/>
</dbReference>
<keyword evidence="3" id="KW-1185">Reference proteome</keyword>
<sequence>MGVYTQQTERKRPLVLIYGGWFTGLYIALLVLVNFLAFGLGLDLGVLGGLLTVIIAAFGTGLVFVRREKTALEKPVQMRIAIFGIVAATIFSLLMSFIVLPKISGTGANPFTQFDGMFESFVWVFIMLLITGINFLLIHYFLGLGSANAKPASDKA</sequence>
<dbReference type="NCBIfam" id="NF038216">
    <property type="entry name" value="ABZJ_00895_fam"/>
    <property type="match status" value="1"/>
</dbReference>
<dbReference type="RefSeq" id="WP_289504650.1">
    <property type="nucleotide sequence ID" value="NZ_CP116805.1"/>
</dbReference>
<dbReference type="EMBL" id="CP116805">
    <property type="protein sequence ID" value="WCL54917.1"/>
    <property type="molecule type" value="Genomic_DNA"/>
</dbReference>
<protein>
    <submittedName>
        <fullName evidence="2">ABZJ_00895 family protein</fullName>
    </submittedName>
</protein>
<gene>
    <name evidence="2" type="ORF">PH603_03990</name>
</gene>
<keyword evidence="1" id="KW-0472">Membrane</keyword>
<feature type="transmembrane region" description="Helical" evidence="1">
    <location>
        <begin position="44"/>
        <end position="65"/>
    </location>
</feature>
<proteinExistence type="predicted"/>
<accession>A0AAF0BM22</accession>
<dbReference type="InterPro" id="IPR047730">
    <property type="entry name" value="ABZJ_00895-like"/>
</dbReference>